<proteinExistence type="predicted"/>
<organism evidence="1 2">
    <name type="scientific">Durusdinium trenchii</name>
    <dbReference type="NCBI Taxonomy" id="1381693"/>
    <lineage>
        <taxon>Eukaryota</taxon>
        <taxon>Sar</taxon>
        <taxon>Alveolata</taxon>
        <taxon>Dinophyceae</taxon>
        <taxon>Suessiales</taxon>
        <taxon>Symbiodiniaceae</taxon>
        <taxon>Durusdinium</taxon>
    </lineage>
</organism>
<dbReference type="Gene3D" id="3.40.50.1000">
    <property type="entry name" value="HAD superfamily/HAD-like"/>
    <property type="match status" value="1"/>
</dbReference>
<accession>A0ABP0KK18</accession>
<dbReference type="EMBL" id="CAXAMN010008914">
    <property type="protein sequence ID" value="CAK9027178.1"/>
    <property type="molecule type" value="Genomic_DNA"/>
</dbReference>
<gene>
    <name evidence="1" type="ORF">CCMP2556_LOCUS16664</name>
</gene>
<dbReference type="InterPro" id="IPR023214">
    <property type="entry name" value="HAD_sf"/>
</dbReference>
<name>A0ABP0KK18_9DINO</name>
<comment type="caution">
    <text evidence="1">The sequence shown here is derived from an EMBL/GenBank/DDBJ whole genome shotgun (WGS) entry which is preliminary data.</text>
</comment>
<reference evidence="1 2" key="1">
    <citation type="submission" date="2024-02" db="EMBL/GenBank/DDBJ databases">
        <authorList>
            <person name="Chen Y."/>
            <person name="Shah S."/>
            <person name="Dougan E. K."/>
            <person name="Thang M."/>
            <person name="Chan C."/>
        </authorList>
    </citation>
    <scope>NUCLEOTIDE SEQUENCE [LARGE SCALE GENOMIC DNA]</scope>
</reference>
<protein>
    <recommendedName>
        <fullName evidence="3">5'-nucleotidase</fullName>
    </recommendedName>
</protein>
<keyword evidence="2" id="KW-1185">Reference proteome</keyword>
<dbReference type="Proteomes" id="UP001642484">
    <property type="component" value="Unassembled WGS sequence"/>
</dbReference>
<evidence type="ECO:0008006" key="3">
    <source>
        <dbReference type="Google" id="ProtNLM"/>
    </source>
</evidence>
<evidence type="ECO:0000313" key="2">
    <source>
        <dbReference type="Proteomes" id="UP001642484"/>
    </source>
</evidence>
<evidence type="ECO:0000313" key="1">
    <source>
        <dbReference type="EMBL" id="CAK9027178.1"/>
    </source>
</evidence>
<sequence length="201" mass="22490">MFDIDNTLAYTGFNDTDLLGKAPPMKRAVDFAKRWCHFGGVRTEFECFFITARYCTTLKAKATQLWVKENFPVDDYWMRKHVFITGGIGGCKSQGCSVAYKSVLRNWLHAQRNIYWVMSVGDQLTDSAGSQSGVRVKVPNFWFDSSVVPNPQANGGKIHLQADRSFSANAEKECRLKCVIGPDNECINAGMDDDAINKLLG</sequence>